<dbReference type="AlphaFoldDB" id="A0A191UHS1"/>
<evidence type="ECO:0000256" key="1">
    <source>
        <dbReference type="ARBA" id="ARBA00004141"/>
    </source>
</evidence>
<feature type="transmembrane region" description="Helical" evidence="7">
    <location>
        <begin position="194"/>
        <end position="215"/>
    </location>
</feature>
<accession>A0A191UHS1</accession>
<evidence type="ECO:0000313" key="9">
    <source>
        <dbReference type="Proteomes" id="UP000078463"/>
    </source>
</evidence>
<feature type="transmembrane region" description="Helical" evidence="7">
    <location>
        <begin position="158"/>
        <end position="182"/>
    </location>
</feature>
<dbReference type="GO" id="GO:0016020">
    <property type="term" value="C:membrane"/>
    <property type="evidence" value="ECO:0007669"/>
    <property type="project" value="UniProtKB-SubCell"/>
</dbReference>
<keyword evidence="9" id="KW-1185">Reference proteome</keyword>
<sequence length="309" mass="33417">MLYVFNVVLPVFLLILIGYICGRAGKLGENASIELNRFVVWLALPAQLFNFAANSGWQTLWQPEFITAFFLSCLIVFLLVLAASYWKSRDLAAASFNSLSASYSNTGYMGIPLCALALGQDGLAPAIISTFIVFVMFALATVLIEIGMLSHKKHHEILFSVVKSLCTNPLLIAPVAGLVWASSNLTMYDPIAQVISFLAVAATPCALVSIGLFLLQKSKTEVKQAWGISAAKLIIQPIIAWVIAGPILGLPSLWLNAIVILSALPTGTGPFMLAQYYKADGSVISRVVLMTTVGSLLTLSMILWWSSRI</sequence>
<evidence type="ECO:0000256" key="4">
    <source>
        <dbReference type="ARBA" id="ARBA00022692"/>
    </source>
</evidence>
<keyword evidence="4 7" id="KW-0812">Transmembrane</keyword>
<dbReference type="EMBL" id="CP015922">
    <property type="protein sequence ID" value="ANJ00441.1"/>
    <property type="molecule type" value="Genomic_DNA"/>
</dbReference>
<dbReference type="KEGG" id="pwu:A8O14_10360"/>
<comment type="subcellular location">
    <subcellularLocation>
        <location evidence="1">Membrane</location>
        <topology evidence="1">Multi-pass membrane protein</topology>
    </subcellularLocation>
</comment>
<dbReference type="PANTHER" id="PTHR36838">
    <property type="entry name" value="AUXIN EFFLUX CARRIER FAMILY PROTEIN"/>
    <property type="match status" value="1"/>
</dbReference>
<feature type="transmembrane region" description="Helical" evidence="7">
    <location>
        <begin position="34"/>
        <end position="53"/>
    </location>
</feature>
<dbReference type="PANTHER" id="PTHR36838:SF3">
    <property type="entry name" value="TRANSPORTER AUXIN EFFLUX CARRIER EC FAMILY"/>
    <property type="match status" value="1"/>
</dbReference>
<organism evidence="8 9">
    <name type="scientific">Polynucleobacter wuianus</name>
    <dbReference type="NCBI Taxonomy" id="1743168"/>
    <lineage>
        <taxon>Bacteria</taxon>
        <taxon>Pseudomonadati</taxon>
        <taxon>Pseudomonadota</taxon>
        <taxon>Betaproteobacteria</taxon>
        <taxon>Burkholderiales</taxon>
        <taxon>Burkholderiaceae</taxon>
        <taxon>Polynucleobacter</taxon>
    </lineage>
</organism>
<feature type="transmembrane region" description="Helical" evidence="7">
    <location>
        <begin position="124"/>
        <end position="146"/>
    </location>
</feature>
<evidence type="ECO:0000313" key="8">
    <source>
        <dbReference type="EMBL" id="ANJ00441.1"/>
    </source>
</evidence>
<feature type="transmembrane region" description="Helical" evidence="7">
    <location>
        <begin position="227"/>
        <end position="247"/>
    </location>
</feature>
<evidence type="ECO:0000256" key="2">
    <source>
        <dbReference type="ARBA" id="ARBA00022448"/>
    </source>
</evidence>
<dbReference type="GO" id="GO:0055085">
    <property type="term" value="P:transmembrane transport"/>
    <property type="evidence" value="ECO:0007669"/>
    <property type="project" value="InterPro"/>
</dbReference>
<dbReference type="OrthoDB" id="3435874at2"/>
<dbReference type="STRING" id="1743168.A8O14_10360"/>
<feature type="transmembrane region" description="Helical" evidence="7">
    <location>
        <begin position="286"/>
        <end position="306"/>
    </location>
</feature>
<dbReference type="Proteomes" id="UP000078463">
    <property type="component" value="Chromosome"/>
</dbReference>
<keyword evidence="5 7" id="KW-1133">Transmembrane helix</keyword>
<evidence type="ECO:0000256" key="5">
    <source>
        <dbReference type="ARBA" id="ARBA00022989"/>
    </source>
</evidence>
<evidence type="ECO:0000256" key="3">
    <source>
        <dbReference type="ARBA" id="ARBA00022475"/>
    </source>
</evidence>
<proteinExistence type="predicted"/>
<protein>
    <submittedName>
        <fullName evidence="8">Transporter</fullName>
    </submittedName>
</protein>
<dbReference type="RefSeq" id="WP_068949437.1">
    <property type="nucleotide sequence ID" value="NZ_CP015922.1"/>
</dbReference>
<dbReference type="Pfam" id="PF03547">
    <property type="entry name" value="Mem_trans"/>
    <property type="match status" value="1"/>
</dbReference>
<reference evidence="9" key="1">
    <citation type="submission" date="2016-05" db="EMBL/GenBank/DDBJ databases">
        <title>Polynucleobacter sp. QLW-P1FAT50C-4 genome.</title>
        <authorList>
            <person name="Hahn M.W."/>
        </authorList>
    </citation>
    <scope>NUCLEOTIDE SEQUENCE [LARGE SCALE GENOMIC DNA]</scope>
    <source>
        <strain evidence="9">QLW-P1FAT50C-4</strain>
    </source>
</reference>
<dbReference type="InterPro" id="IPR004776">
    <property type="entry name" value="Mem_transp_PIN-like"/>
</dbReference>
<feature type="transmembrane region" description="Helical" evidence="7">
    <location>
        <begin position="6"/>
        <end position="22"/>
    </location>
</feature>
<keyword evidence="3" id="KW-1003">Cell membrane</keyword>
<feature type="transmembrane region" description="Helical" evidence="7">
    <location>
        <begin position="253"/>
        <end position="274"/>
    </location>
</feature>
<name>A0A191UHS1_9BURK</name>
<feature type="transmembrane region" description="Helical" evidence="7">
    <location>
        <begin position="65"/>
        <end position="86"/>
    </location>
</feature>
<keyword evidence="2" id="KW-0813">Transport</keyword>
<evidence type="ECO:0000256" key="6">
    <source>
        <dbReference type="ARBA" id="ARBA00023136"/>
    </source>
</evidence>
<keyword evidence="6 7" id="KW-0472">Membrane</keyword>
<gene>
    <name evidence="8" type="ORF">A8O14_10360</name>
</gene>
<evidence type="ECO:0000256" key="7">
    <source>
        <dbReference type="SAM" id="Phobius"/>
    </source>
</evidence>